<dbReference type="Pfam" id="PF08484">
    <property type="entry name" value="Methyltransf_14"/>
    <property type="match status" value="1"/>
</dbReference>
<dbReference type="GO" id="GO:0032259">
    <property type="term" value="P:methylation"/>
    <property type="evidence" value="ECO:0007669"/>
    <property type="project" value="UniProtKB-KW"/>
</dbReference>
<dbReference type="InterPro" id="IPR029063">
    <property type="entry name" value="SAM-dependent_MTases_sf"/>
</dbReference>
<organism evidence="2 3">
    <name type="scientific">Selenomonas dianae</name>
    <dbReference type="NCBI Taxonomy" id="135079"/>
    <lineage>
        <taxon>Bacteria</taxon>
        <taxon>Bacillati</taxon>
        <taxon>Bacillota</taxon>
        <taxon>Negativicutes</taxon>
        <taxon>Selenomonadales</taxon>
        <taxon>Selenomonadaceae</taxon>
        <taxon>Selenomonas</taxon>
    </lineage>
</organism>
<comment type="caution">
    <text evidence="2">The sequence shown here is derived from an EMBL/GenBank/DDBJ whole genome shotgun (WGS) entry which is preliminary data.</text>
</comment>
<proteinExistence type="predicted"/>
<keyword evidence="2" id="KW-0489">Methyltransferase</keyword>
<dbReference type="GO" id="GO:0008168">
    <property type="term" value="F:methyltransferase activity"/>
    <property type="evidence" value="ECO:0007669"/>
    <property type="project" value="UniProtKB-KW"/>
</dbReference>
<dbReference type="Gene3D" id="3.40.50.150">
    <property type="entry name" value="Vaccinia Virus protein VP39"/>
    <property type="match status" value="1"/>
</dbReference>
<dbReference type="InterPro" id="IPR038576">
    <property type="entry name" value="Methyltransf_Zn-bd_dom_put_sf"/>
</dbReference>
<accession>A0ABN0T3W1</accession>
<dbReference type="RefSeq" id="WP_304987038.1">
    <property type="nucleotide sequence ID" value="NZ_CP128650.1"/>
</dbReference>
<dbReference type="CDD" id="cd02440">
    <property type="entry name" value="AdoMet_MTases"/>
    <property type="match status" value="1"/>
</dbReference>
<feature type="domain" description="C-methyltransferase" evidence="1">
    <location>
        <begin position="256"/>
        <end position="357"/>
    </location>
</feature>
<sequence length="376" mass="42364">MHCRVCAQEITGTSLLEYHNMPKSAQFFPAPSEVDTERGVDLRLFMCPYCGMIQLDGEPVPYYREVIRATRVSPEMRAFRVQQFRDWMDRYALHGKRIVEIGCGGGEFLSMMEEAGADVAGIEFSEELVRRARAEGLRVHRQYLEEGTEEIPGAPYDAFFILSFLEHNPEPCAYLRRIAQNLTEGAVGIVEVPDVDMILREHLYSEFIQDHLLYFTEDTLRRTLEHCGFEVLSCASIWYGYVLSAEVRKRRRMDVSGFLAQQEKVRRSVDEFLSEMEGRGLRTAVWGAGHQALADLSLLDMAGRVEVVLDSADFKQNKLTPATHIPIVSPSVLAEGAIGAVLVIAGSYSAEIVRLLAAQYPDVVRAVLEHDGVRRA</sequence>
<evidence type="ECO:0000313" key="2">
    <source>
        <dbReference type="EMBL" id="GAA0211575.1"/>
    </source>
</evidence>
<dbReference type="PANTHER" id="PTHR43861">
    <property type="entry name" value="TRANS-ACONITATE 2-METHYLTRANSFERASE-RELATED"/>
    <property type="match status" value="1"/>
</dbReference>
<dbReference type="Proteomes" id="UP001500399">
    <property type="component" value="Unassembled WGS sequence"/>
</dbReference>
<dbReference type="Gene3D" id="6.20.50.110">
    <property type="entry name" value="Methyltransferase, zinc-binding domain"/>
    <property type="match status" value="1"/>
</dbReference>
<keyword evidence="3" id="KW-1185">Reference proteome</keyword>
<evidence type="ECO:0000259" key="1">
    <source>
        <dbReference type="Pfam" id="PF08484"/>
    </source>
</evidence>
<dbReference type="SUPFAM" id="SSF53335">
    <property type="entry name" value="S-adenosyl-L-methionine-dependent methyltransferases"/>
    <property type="match status" value="1"/>
</dbReference>
<dbReference type="EMBL" id="BAAACR010000008">
    <property type="protein sequence ID" value="GAA0211575.1"/>
    <property type="molecule type" value="Genomic_DNA"/>
</dbReference>
<gene>
    <name evidence="2" type="ORF">GCM10008919_13600</name>
</gene>
<name>A0ABN0T3W1_9FIRM</name>
<protein>
    <submittedName>
        <fullName evidence="2">Class I SAM-dependent methyltransferase</fullName>
    </submittedName>
</protein>
<dbReference type="Gene3D" id="3.40.50.720">
    <property type="entry name" value="NAD(P)-binding Rossmann-like Domain"/>
    <property type="match status" value="1"/>
</dbReference>
<dbReference type="InterPro" id="IPR013691">
    <property type="entry name" value="MeTrfase_14"/>
</dbReference>
<evidence type="ECO:0000313" key="3">
    <source>
        <dbReference type="Proteomes" id="UP001500399"/>
    </source>
</evidence>
<reference evidence="2 3" key="1">
    <citation type="journal article" date="2019" name="Int. J. Syst. Evol. Microbiol.">
        <title>The Global Catalogue of Microorganisms (GCM) 10K type strain sequencing project: providing services to taxonomists for standard genome sequencing and annotation.</title>
        <authorList>
            <consortium name="The Broad Institute Genomics Platform"/>
            <consortium name="The Broad Institute Genome Sequencing Center for Infectious Disease"/>
            <person name="Wu L."/>
            <person name="Ma J."/>
        </authorList>
    </citation>
    <scope>NUCLEOTIDE SEQUENCE [LARGE SCALE GENOMIC DNA]</scope>
    <source>
        <strain evidence="2 3">JCM 8542</strain>
    </source>
</reference>
<keyword evidence="2" id="KW-0808">Transferase</keyword>
<dbReference type="Pfam" id="PF13489">
    <property type="entry name" value="Methyltransf_23"/>
    <property type="match status" value="1"/>
</dbReference>